<evidence type="ECO:0000256" key="6">
    <source>
        <dbReference type="ARBA" id="ARBA00022989"/>
    </source>
</evidence>
<evidence type="ECO:0000256" key="5">
    <source>
        <dbReference type="ARBA" id="ARBA00022729"/>
    </source>
</evidence>
<evidence type="ECO:0000313" key="21">
    <source>
        <dbReference type="EMBL" id="KAK2188045.1"/>
    </source>
</evidence>
<evidence type="ECO:0000256" key="7">
    <source>
        <dbReference type="ARBA" id="ARBA00023018"/>
    </source>
</evidence>
<keyword evidence="9 17" id="KW-0175">Coiled coil</keyword>
<evidence type="ECO:0000256" key="11">
    <source>
        <dbReference type="ARBA" id="ARBA00023157"/>
    </source>
</evidence>
<dbReference type="EMBL" id="JAODUO010000146">
    <property type="protein sequence ID" value="KAK2188045.1"/>
    <property type="molecule type" value="Genomic_DNA"/>
</dbReference>
<feature type="coiled-coil region" evidence="17">
    <location>
        <begin position="585"/>
        <end position="619"/>
    </location>
</feature>
<dbReference type="InterPro" id="IPR002455">
    <property type="entry name" value="GPCR3_GABA-B"/>
</dbReference>
<feature type="transmembrane region" description="Helical" evidence="19">
    <location>
        <begin position="385"/>
        <end position="408"/>
    </location>
</feature>
<dbReference type="GO" id="GO:0007214">
    <property type="term" value="P:gamma-aminobutyric acid signaling pathway"/>
    <property type="evidence" value="ECO:0007669"/>
    <property type="project" value="TreeGrafter"/>
</dbReference>
<feature type="transmembrane region" description="Helical" evidence="19">
    <location>
        <begin position="428"/>
        <end position="446"/>
    </location>
</feature>
<evidence type="ECO:0000256" key="15">
    <source>
        <dbReference type="ARBA" id="ARBA00023257"/>
    </source>
</evidence>
<evidence type="ECO:0000256" key="3">
    <source>
        <dbReference type="ARBA" id="ARBA00022553"/>
    </source>
</evidence>
<organism evidence="21 22">
    <name type="scientific">Ridgeia piscesae</name>
    <name type="common">Tubeworm</name>
    <dbReference type="NCBI Taxonomy" id="27915"/>
    <lineage>
        <taxon>Eukaryota</taxon>
        <taxon>Metazoa</taxon>
        <taxon>Spiralia</taxon>
        <taxon>Lophotrochozoa</taxon>
        <taxon>Annelida</taxon>
        <taxon>Polychaeta</taxon>
        <taxon>Sedentaria</taxon>
        <taxon>Canalipalpata</taxon>
        <taxon>Sabellida</taxon>
        <taxon>Siboglinidae</taxon>
        <taxon>Ridgeia</taxon>
    </lineage>
</organism>
<evidence type="ECO:0000259" key="20">
    <source>
        <dbReference type="PROSITE" id="PS50259"/>
    </source>
</evidence>
<protein>
    <recommendedName>
        <fullName evidence="20">G-protein coupled receptors family 3 profile domain-containing protein</fullName>
    </recommendedName>
</protein>
<comment type="subcellular location">
    <subcellularLocation>
        <location evidence="16">Postsynaptic cell membrane</location>
        <topology evidence="16">Multi-pass membrane protein</topology>
    </subcellularLocation>
</comment>
<dbReference type="Pfam" id="PF00003">
    <property type="entry name" value="7tm_3"/>
    <property type="match status" value="1"/>
</dbReference>
<keyword evidence="13" id="KW-0325">Glycoprotein</keyword>
<keyword evidence="4 19" id="KW-0812">Transmembrane</keyword>
<keyword evidence="6 19" id="KW-1133">Transmembrane helix</keyword>
<keyword evidence="5" id="KW-0732">Signal</keyword>
<keyword evidence="8" id="KW-0297">G-protein coupled receptor</keyword>
<feature type="transmembrane region" description="Helical" evidence="19">
    <location>
        <begin position="458"/>
        <end position="478"/>
    </location>
</feature>
<keyword evidence="11" id="KW-1015">Disulfide bond</keyword>
<dbReference type="InterPro" id="IPR001828">
    <property type="entry name" value="ANF_lig-bd_rcpt"/>
</dbReference>
<comment type="similarity">
    <text evidence="1">Belongs to the G-protein coupled receptor 3 family. GABA-B receptor subfamily.</text>
</comment>
<reference evidence="21" key="1">
    <citation type="journal article" date="2023" name="Mol. Biol. Evol.">
        <title>Third-Generation Sequencing Reveals the Adaptive Role of the Epigenome in Three Deep-Sea Polychaetes.</title>
        <authorList>
            <person name="Perez M."/>
            <person name="Aroh O."/>
            <person name="Sun Y."/>
            <person name="Lan Y."/>
            <person name="Juniper S.K."/>
            <person name="Young C.R."/>
            <person name="Angers B."/>
            <person name="Qian P.Y."/>
        </authorList>
    </citation>
    <scope>NUCLEOTIDE SEQUENCE</scope>
    <source>
        <strain evidence="21">R07B-5</strain>
    </source>
</reference>
<accession>A0AAD9UG50</accession>
<evidence type="ECO:0000256" key="2">
    <source>
        <dbReference type="ARBA" id="ARBA00022475"/>
    </source>
</evidence>
<dbReference type="Proteomes" id="UP001209878">
    <property type="component" value="Unassembled WGS sequence"/>
</dbReference>
<feature type="transmembrane region" description="Helical" evidence="19">
    <location>
        <begin position="522"/>
        <end position="538"/>
    </location>
</feature>
<evidence type="ECO:0000256" key="13">
    <source>
        <dbReference type="ARBA" id="ARBA00023180"/>
    </source>
</evidence>
<dbReference type="PRINTS" id="PR01177">
    <property type="entry name" value="GABAB1RECPTR"/>
</dbReference>
<dbReference type="AlphaFoldDB" id="A0AAD9UG50"/>
<dbReference type="GO" id="GO:0038039">
    <property type="term" value="C:G protein-coupled receptor heterodimeric complex"/>
    <property type="evidence" value="ECO:0007669"/>
    <property type="project" value="TreeGrafter"/>
</dbReference>
<evidence type="ECO:0000256" key="12">
    <source>
        <dbReference type="ARBA" id="ARBA00023170"/>
    </source>
</evidence>
<evidence type="ECO:0000256" key="18">
    <source>
        <dbReference type="SAM" id="MobiDB-lite"/>
    </source>
</evidence>
<dbReference type="InterPro" id="IPR000337">
    <property type="entry name" value="GPCR_3"/>
</dbReference>
<dbReference type="PRINTS" id="PR00248">
    <property type="entry name" value="GPCRMGR"/>
</dbReference>
<dbReference type="PANTHER" id="PTHR10519:SF77">
    <property type="entry name" value="GAMMA-AMINOBUTYRIC ACID TYPE B RECEPTOR SUBUNIT 1"/>
    <property type="match status" value="1"/>
</dbReference>
<evidence type="ECO:0000256" key="8">
    <source>
        <dbReference type="ARBA" id="ARBA00023040"/>
    </source>
</evidence>
<name>A0AAD9UG50_RIDPI</name>
<keyword evidence="12" id="KW-0675">Receptor</keyword>
<evidence type="ECO:0000256" key="14">
    <source>
        <dbReference type="ARBA" id="ARBA00023224"/>
    </source>
</evidence>
<dbReference type="PROSITE" id="PS50259">
    <property type="entry name" value="G_PROTEIN_RECEP_F3_4"/>
    <property type="match status" value="1"/>
</dbReference>
<feature type="region of interest" description="Disordered" evidence="18">
    <location>
        <begin position="627"/>
        <end position="646"/>
    </location>
</feature>
<keyword evidence="22" id="KW-1185">Reference proteome</keyword>
<sequence>MSILLQCMPGLGMNVLYDLLYNKPTKLMLLGPGCSVVSTFVGQAARMWNLVVLSYGSSSPALSNTKRFPTFFRTHPSATLHNPTRVKLFKKFGWTRIATIQQTQEVFTSTIEDLEKRVKDANIEIVVRTSFLTDPKNAVHNLKTWQEECSVRSTNKKVYGPKHVWVIIGWYPDNWYSQPDSLVNCTAEELKEALEGHFTTEGLMLNQDNTPTISWHGLWIRQCHGHTIFTCGITFQTSTAFMEKVEQRIGGSNPLSVTGYVEAPLAYDAVWALALALNKTQTTLVKKNQKLSDFTYSNQDIMKEIYRAMNGTNFLGVSGRVAFNSEGDRIAWTQIEQMWDGNYTKMGFYDFVSDNLTWFNLEKWPGMFHVYFHSLFVQYTPVLRLVSLTLFIGMCLLASLGVITAVCLCSFNCTHRNKRFILLSQPHINNLILTGCIICLCCVFLQGLDGRYVDEDTFVLLCQVKSWILSIGFTLAYGPMFSKSLSNWEMYTVLGILLSLDVIVLVTWQVIDPSYRELESVIFGYKGVALLFGILLAYETRNVKMKQINDSRFVGMSIYNVVIIEVKRHLKDRMENAALTDSLCTRDDSERHQRLLQENEELKRQIAQKEERIRQLHKRLHLKTQMTVQRQSQSDHRDSLSCNSRLKDNTPLGTRISVSATVPSDVIDDSKLCVDNNDDSRTLLLKTPPDSALKKCFKEFLSVDSDSALVPTSLTVRCSQISAISENYSESYC</sequence>
<keyword evidence="10 19" id="KW-0472">Membrane</keyword>
<dbReference type="PRINTS" id="PR01176">
    <property type="entry name" value="GABABRECEPTR"/>
</dbReference>
<evidence type="ECO:0000256" key="17">
    <source>
        <dbReference type="SAM" id="Coils"/>
    </source>
</evidence>
<dbReference type="SUPFAM" id="SSF53822">
    <property type="entry name" value="Periplasmic binding protein-like I"/>
    <property type="match status" value="1"/>
</dbReference>
<evidence type="ECO:0000256" key="1">
    <source>
        <dbReference type="ARBA" id="ARBA00008991"/>
    </source>
</evidence>
<proteinExistence type="inferred from homology"/>
<feature type="transmembrane region" description="Helical" evidence="19">
    <location>
        <begin position="490"/>
        <end position="510"/>
    </location>
</feature>
<feature type="domain" description="G-protein coupled receptors family 3 profile" evidence="20">
    <location>
        <begin position="518"/>
        <end position="564"/>
    </location>
</feature>
<dbReference type="GO" id="GO:0045211">
    <property type="term" value="C:postsynaptic membrane"/>
    <property type="evidence" value="ECO:0007669"/>
    <property type="project" value="UniProtKB-SubCell"/>
</dbReference>
<dbReference type="FunFam" id="3.40.50.2300:FF:000072">
    <property type="entry name" value="Gamma-aminobutyric acid type B receptor subunit 2"/>
    <property type="match status" value="1"/>
</dbReference>
<keyword evidence="3" id="KW-0597">Phosphoprotein</keyword>
<dbReference type="CDD" id="cd06366">
    <property type="entry name" value="PBP1_GABAb_receptor"/>
    <property type="match status" value="1"/>
</dbReference>
<evidence type="ECO:0000256" key="19">
    <source>
        <dbReference type="SAM" id="Phobius"/>
    </source>
</evidence>
<dbReference type="InterPro" id="IPR017978">
    <property type="entry name" value="GPCR_3_C"/>
</dbReference>
<keyword evidence="2" id="KW-1003">Cell membrane</keyword>
<comment type="caution">
    <text evidence="21">The sequence shown here is derived from an EMBL/GenBank/DDBJ whole genome shotgun (WGS) entry which is preliminary data.</text>
</comment>
<dbReference type="Gene3D" id="3.40.50.2300">
    <property type="match status" value="2"/>
</dbReference>
<evidence type="ECO:0000313" key="22">
    <source>
        <dbReference type="Proteomes" id="UP001209878"/>
    </source>
</evidence>
<dbReference type="InterPro" id="IPR028082">
    <property type="entry name" value="Peripla_BP_I"/>
</dbReference>
<evidence type="ECO:0000256" key="9">
    <source>
        <dbReference type="ARBA" id="ARBA00023054"/>
    </source>
</evidence>
<dbReference type="GO" id="GO:0004965">
    <property type="term" value="F:G protein-coupled GABA receptor activity"/>
    <property type="evidence" value="ECO:0007669"/>
    <property type="project" value="InterPro"/>
</dbReference>
<keyword evidence="7" id="KW-0770">Synapse</keyword>
<keyword evidence="14" id="KW-0807">Transducer</keyword>
<keyword evidence="15" id="KW-0628">Postsynaptic cell membrane</keyword>
<dbReference type="Pfam" id="PF01094">
    <property type="entry name" value="ANF_receptor"/>
    <property type="match status" value="2"/>
</dbReference>
<evidence type="ECO:0000256" key="4">
    <source>
        <dbReference type="ARBA" id="ARBA00022692"/>
    </source>
</evidence>
<dbReference type="PANTHER" id="PTHR10519">
    <property type="entry name" value="GABA-B RECEPTOR"/>
    <property type="match status" value="1"/>
</dbReference>
<gene>
    <name evidence="21" type="ORF">NP493_146g03044</name>
</gene>
<evidence type="ECO:0000256" key="16">
    <source>
        <dbReference type="ARBA" id="ARBA00034104"/>
    </source>
</evidence>
<evidence type="ECO:0000256" key="10">
    <source>
        <dbReference type="ARBA" id="ARBA00023136"/>
    </source>
</evidence>